<dbReference type="RefSeq" id="WP_207382047.1">
    <property type="nucleotide sequence ID" value="NZ_CP071502.1"/>
</dbReference>
<protein>
    <recommendedName>
        <fullName evidence="3">Lipoprotein</fullName>
    </recommendedName>
</protein>
<name>A0ABX7R7G7_9GAMM</name>
<keyword evidence="2" id="KW-1185">Reference proteome</keyword>
<proteinExistence type="predicted"/>
<sequence length="143" mass="16603">MLRIILIALLLLSGCRQQDDSATNLTPEQVSLGFFRAIYVDRDVEKATQFVDAPLKEVLRHYYIAASVQRHMLNLSMTDVEMEIDEIDIDFFRKFTKDVTVIVKLKGVKAGEPWIDDRTLRLHKRGNQWIIVEVMKEKRIVNG</sequence>
<evidence type="ECO:0000313" key="1">
    <source>
        <dbReference type="EMBL" id="QSX39086.1"/>
    </source>
</evidence>
<dbReference type="PROSITE" id="PS51257">
    <property type="entry name" value="PROKAR_LIPOPROTEIN"/>
    <property type="match status" value="1"/>
</dbReference>
<dbReference type="EMBL" id="CP071502">
    <property type="protein sequence ID" value="QSX39086.1"/>
    <property type="molecule type" value="Genomic_DNA"/>
</dbReference>
<gene>
    <name evidence="1" type="ORF">JYB85_11095</name>
</gene>
<organism evidence="1 2">
    <name type="scientific">Shewanella sedimentimangrovi</name>
    <dbReference type="NCBI Taxonomy" id="2814293"/>
    <lineage>
        <taxon>Bacteria</taxon>
        <taxon>Pseudomonadati</taxon>
        <taxon>Pseudomonadota</taxon>
        <taxon>Gammaproteobacteria</taxon>
        <taxon>Alteromonadales</taxon>
        <taxon>Shewanellaceae</taxon>
        <taxon>Shewanella</taxon>
    </lineage>
</organism>
<evidence type="ECO:0008006" key="3">
    <source>
        <dbReference type="Google" id="ProtNLM"/>
    </source>
</evidence>
<dbReference type="Proteomes" id="UP000663207">
    <property type="component" value="Chromosome"/>
</dbReference>
<accession>A0ABX7R7G7</accession>
<evidence type="ECO:0000313" key="2">
    <source>
        <dbReference type="Proteomes" id="UP000663207"/>
    </source>
</evidence>
<reference evidence="1 2" key="1">
    <citation type="submission" date="2021-03" db="EMBL/GenBank/DDBJ databases">
        <title>Novel species identification of genus Shewanella.</title>
        <authorList>
            <person name="Liu G."/>
            <person name="Zhang Q."/>
        </authorList>
    </citation>
    <scope>NUCLEOTIDE SEQUENCE [LARGE SCALE GENOMIC DNA]</scope>
    <source>
        <strain evidence="1 2">FJAT-52962</strain>
    </source>
</reference>